<dbReference type="PRINTS" id="PR00984">
    <property type="entry name" value="TRNASYNTHILE"/>
</dbReference>
<evidence type="ECO:0000259" key="9">
    <source>
        <dbReference type="Pfam" id="PF00133"/>
    </source>
</evidence>
<evidence type="ECO:0000256" key="6">
    <source>
        <dbReference type="ARBA" id="ARBA00022917"/>
    </source>
</evidence>
<evidence type="ECO:0000256" key="4">
    <source>
        <dbReference type="ARBA" id="ARBA00022741"/>
    </source>
</evidence>
<dbReference type="InterPro" id="IPR050081">
    <property type="entry name" value="Ile-tRNA_ligase"/>
</dbReference>
<evidence type="ECO:0000313" key="11">
    <source>
        <dbReference type="EMBL" id="PAV90433.1"/>
    </source>
</evidence>
<dbReference type="GO" id="GO:0002161">
    <property type="term" value="F:aminoacyl-tRNA deacylase activity"/>
    <property type="evidence" value="ECO:0007669"/>
    <property type="project" value="InterPro"/>
</dbReference>
<dbReference type="InterPro" id="IPR009080">
    <property type="entry name" value="tRNAsynth_Ia_anticodon-bd"/>
</dbReference>
<dbReference type="GO" id="GO:0006428">
    <property type="term" value="P:isoleucyl-tRNA aminoacylation"/>
    <property type="evidence" value="ECO:0007669"/>
    <property type="project" value="InterPro"/>
</dbReference>
<dbReference type="EMBL" id="LIAE01006373">
    <property type="protein sequence ID" value="PAV90433.1"/>
    <property type="molecule type" value="Genomic_DNA"/>
</dbReference>
<keyword evidence="3" id="KW-0436">Ligase</keyword>
<dbReference type="Gene3D" id="1.10.730.20">
    <property type="match status" value="1"/>
</dbReference>
<dbReference type="STRING" id="2018661.A0A2A2LW80"/>
<evidence type="ECO:0000256" key="1">
    <source>
        <dbReference type="ARBA" id="ARBA00005594"/>
    </source>
</evidence>
<evidence type="ECO:0000256" key="5">
    <source>
        <dbReference type="ARBA" id="ARBA00022840"/>
    </source>
</evidence>
<gene>
    <name evidence="11" type="ORF">WR25_14592</name>
</gene>
<dbReference type="FunFam" id="3.40.50.620:FF:000401">
    <property type="entry name" value="Isoleucyl-tRNA synthetase (Mitochondrial)"/>
    <property type="match status" value="1"/>
</dbReference>
<organism evidence="11 12">
    <name type="scientific">Diploscapter pachys</name>
    <dbReference type="NCBI Taxonomy" id="2018661"/>
    <lineage>
        <taxon>Eukaryota</taxon>
        <taxon>Metazoa</taxon>
        <taxon>Ecdysozoa</taxon>
        <taxon>Nematoda</taxon>
        <taxon>Chromadorea</taxon>
        <taxon>Rhabditida</taxon>
        <taxon>Rhabditina</taxon>
        <taxon>Rhabditomorpha</taxon>
        <taxon>Rhabditoidea</taxon>
        <taxon>Rhabditidae</taxon>
        <taxon>Diploscapter</taxon>
    </lineage>
</organism>
<dbReference type="SUPFAM" id="SSF52374">
    <property type="entry name" value="Nucleotidylyl transferase"/>
    <property type="match status" value="1"/>
</dbReference>
<reference evidence="11 12" key="1">
    <citation type="journal article" date="2017" name="Curr. Biol.">
        <title>Genome architecture and evolution of a unichromosomal asexual nematode.</title>
        <authorList>
            <person name="Fradin H."/>
            <person name="Zegar C."/>
            <person name="Gutwein M."/>
            <person name="Lucas J."/>
            <person name="Kovtun M."/>
            <person name="Corcoran D."/>
            <person name="Baugh L.R."/>
            <person name="Kiontke K."/>
            <person name="Gunsalus K."/>
            <person name="Fitch D.H."/>
            <person name="Piano F."/>
        </authorList>
    </citation>
    <scope>NUCLEOTIDE SEQUENCE [LARGE SCALE GENOMIC DNA]</scope>
    <source>
        <strain evidence="11">PF1309</strain>
    </source>
</reference>
<feature type="domain" description="Methionyl/Valyl/Leucyl/Isoleucyl-tRNA synthetase anticodon-binding" evidence="10">
    <location>
        <begin position="738"/>
        <end position="866"/>
    </location>
</feature>
<dbReference type="InterPro" id="IPR002300">
    <property type="entry name" value="aa-tRNA-synth_Ia"/>
</dbReference>
<keyword evidence="4" id="KW-0547">Nucleotide-binding</keyword>
<evidence type="ECO:0000259" key="10">
    <source>
        <dbReference type="Pfam" id="PF08264"/>
    </source>
</evidence>
<dbReference type="OrthoDB" id="10264412at2759"/>
<dbReference type="SUPFAM" id="SSF47323">
    <property type="entry name" value="Anticodon-binding domain of a subclass of class I aminoacyl-tRNA synthetases"/>
    <property type="match status" value="1"/>
</dbReference>
<dbReference type="InterPro" id="IPR014729">
    <property type="entry name" value="Rossmann-like_a/b/a_fold"/>
</dbReference>
<dbReference type="Gene3D" id="3.40.50.620">
    <property type="entry name" value="HUPs"/>
    <property type="match status" value="2"/>
</dbReference>
<evidence type="ECO:0000313" key="12">
    <source>
        <dbReference type="Proteomes" id="UP000218231"/>
    </source>
</evidence>
<evidence type="ECO:0000256" key="2">
    <source>
        <dbReference type="ARBA" id="ARBA00013165"/>
    </source>
</evidence>
<comment type="caution">
    <text evidence="11">The sequence shown here is derived from an EMBL/GenBank/DDBJ whole genome shotgun (WGS) entry which is preliminary data.</text>
</comment>
<evidence type="ECO:0000256" key="7">
    <source>
        <dbReference type="ARBA" id="ARBA00023146"/>
    </source>
</evidence>
<dbReference type="GO" id="GO:0032543">
    <property type="term" value="P:mitochondrial translation"/>
    <property type="evidence" value="ECO:0007669"/>
    <property type="project" value="TreeGrafter"/>
</dbReference>
<proteinExistence type="inferred from homology"/>
<keyword evidence="12" id="KW-1185">Reference proteome</keyword>
<keyword evidence="6" id="KW-0648">Protein biosynthesis</keyword>
<dbReference type="PANTHER" id="PTHR42765">
    <property type="entry name" value="SOLEUCYL-TRNA SYNTHETASE"/>
    <property type="match status" value="1"/>
</dbReference>
<dbReference type="PANTHER" id="PTHR42765:SF1">
    <property type="entry name" value="ISOLEUCINE--TRNA LIGASE, MITOCHONDRIAL"/>
    <property type="match status" value="1"/>
</dbReference>
<dbReference type="Pfam" id="PF08264">
    <property type="entry name" value="Anticodon_1"/>
    <property type="match status" value="1"/>
</dbReference>
<dbReference type="Gene3D" id="1.10.10.830">
    <property type="entry name" value="Ile-tRNA synthetase CP2 domain-like"/>
    <property type="match status" value="1"/>
</dbReference>
<dbReference type="InterPro" id="IPR002301">
    <property type="entry name" value="Ile-tRNA-ligase"/>
</dbReference>
<feature type="domain" description="Aminoacyl-tRNA synthetase class Ia" evidence="9">
    <location>
        <begin position="73"/>
        <end position="687"/>
    </location>
</feature>
<sequence>MLKCFHLRTFLAKGLNICRCLSTAQPAADTPPPKAKKDHRVYMPKLAFERKVKTSARAMLDQELAAKGGITDLYNWQRAQTSRPSFELLDGPPYANGVAHVGHAINKILKDFIVKSRIALGYRVRFRSGWDCHGLPIELKISKTKQVTDPHEIRRFAREIAVSSMDSQMNSFKRWGISADWSDPYLTMDKKYVAEQLRAFAKLVEQKLVYRAEKPVYWSPSTRTALAESELEFNEEHKGFAAYIRFKMVNLMTEELKLNDLVKNKPYLFYALAFTTMPWTFPLNNAICINENAEYLAIRFDDTKSNPVVEMYVVAAEMFEKIKEKLDRPAQILARFSGKQLVGKFYLNGWCADVAHPIYHGDHVSTKSGTGVVHTAFAHGFEDFAIATKHGADVECYVDENGRFTRNMGHQLEGKSVLADGQEAVLKLMKKDVVHASKFVHSYPYDWRTKQPVIVRCSKQWFIDLSKVSQKAVDLIGDISVTGGDSDLSSSLINMVKSRPSWCISRQRAWGTPIPALIDQLDYEYTSPNFINRVADLIEEKGDDAWWNADVKELLQGELKDEFALPETDEVKKCTDIMDVWLDSGLAWLCARRGYEDAKDQKPADVVVEGIDQFRGWFQSMLLTSSAIQNSAPYKRIIVHGFCVDDNGKKMSKSLGNVVDPDTVTDGSLNGMPAVGADGLRLWVALAGAETSGESKIGRKVVEDIDNKIGAIRLSFRFLLGAASGYEGEKPKELRILDQYALRKTVSFANRCRQNYEQYKFRTVSNDSLQFIAHLSSQYIHHVRDRLYCDMPKSNSHMSAQFTMHRITEMLANSLSPILPHLSAEVLNHLPLLEEKKILRNELNYSEESLGVELDDELDAIMRDVIDYRASIHKLEGSKDPTSQKCLVLRLTDPSYSLMSRLQPSPVSFNSQLCELLGVSELRMDKLSDAEANHSDTDHTVEWAKTSRAYCNRCRKFTKSKEKDDEYCDRCREAFDKITQS</sequence>
<protein>
    <recommendedName>
        <fullName evidence="2">isoleucine--tRNA ligase</fullName>
        <ecNumber evidence="2">6.1.1.5</ecNumber>
    </recommendedName>
    <alternativeName>
        <fullName evidence="8">Isoleucyl-tRNA synthetase</fullName>
    </alternativeName>
</protein>
<dbReference type="EC" id="6.1.1.5" evidence="2"/>
<dbReference type="InterPro" id="IPR009008">
    <property type="entry name" value="Val/Leu/Ile-tRNA-synth_edit"/>
</dbReference>
<dbReference type="NCBIfam" id="TIGR00392">
    <property type="entry name" value="ileS"/>
    <property type="match status" value="1"/>
</dbReference>
<evidence type="ECO:0000256" key="3">
    <source>
        <dbReference type="ARBA" id="ARBA00022598"/>
    </source>
</evidence>
<dbReference type="GO" id="GO:0005739">
    <property type="term" value="C:mitochondrion"/>
    <property type="evidence" value="ECO:0007669"/>
    <property type="project" value="TreeGrafter"/>
</dbReference>
<dbReference type="GO" id="GO:0005524">
    <property type="term" value="F:ATP binding"/>
    <property type="evidence" value="ECO:0007669"/>
    <property type="project" value="UniProtKB-KW"/>
</dbReference>
<dbReference type="Pfam" id="PF00133">
    <property type="entry name" value="tRNA-synt_1"/>
    <property type="match status" value="1"/>
</dbReference>
<dbReference type="SUPFAM" id="SSF50677">
    <property type="entry name" value="ValRS/IleRS/LeuRS editing domain"/>
    <property type="match status" value="1"/>
</dbReference>
<dbReference type="GO" id="GO:0004822">
    <property type="term" value="F:isoleucine-tRNA ligase activity"/>
    <property type="evidence" value="ECO:0007669"/>
    <property type="project" value="UniProtKB-EC"/>
</dbReference>
<dbReference type="Proteomes" id="UP000218231">
    <property type="component" value="Unassembled WGS sequence"/>
</dbReference>
<dbReference type="AlphaFoldDB" id="A0A2A2LW80"/>
<keyword evidence="7" id="KW-0030">Aminoacyl-tRNA synthetase</keyword>
<evidence type="ECO:0000256" key="8">
    <source>
        <dbReference type="ARBA" id="ARBA00032665"/>
    </source>
</evidence>
<comment type="similarity">
    <text evidence="1">Belongs to the class-I aminoacyl-tRNA synthetase family.</text>
</comment>
<accession>A0A2A2LW80</accession>
<dbReference type="InterPro" id="IPR013155">
    <property type="entry name" value="M/V/L/I-tRNA-synth_anticd-bd"/>
</dbReference>
<name>A0A2A2LW80_9BILA</name>
<keyword evidence="5" id="KW-0067">ATP-binding</keyword>